<accession>A0ABT3I3N5</accession>
<dbReference type="EMBL" id="JAPDHW010000025">
    <property type="protein sequence ID" value="MCW3170681.1"/>
    <property type="molecule type" value="Genomic_DNA"/>
</dbReference>
<dbReference type="PROSITE" id="PS00659">
    <property type="entry name" value="GLYCOSYL_HYDROL_F5"/>
    <property type="match status" value="1"/>
</dbReference>
<proteinExistence type="predicted"/>
<keyword evidence="2" id="KW-0326">Glycosidase</keyword>
<comment type="caution">
    <text evidence="3">The sequence shown here is derived from an EMBL/GenBank/DDBJ whole genome shotgun (WGS) entry which is preliminary data.</text>
</comment>
<dbReference type="InterPro" id="IPR018087">
    <property type="entry name" value="Glyco_hydro_5_CS"/>
</dbReference>
<evidence type="ECO:0008006" key="5">
    <source>
        <dbReference type="Google" id="ProtNLM"/>
    </source>
</evidence>
<dbReference type="InterPro" id="IPR017853">
    <property type="entry name" value="GH"/>
</dbReference>
<keyword evidence="4" id="KW-1185">Reference proteome</keyword>
<dbReference type="Gene3D" id="3.20.20.80">
    <property type="entry name" value="Glycosidases"/>
    <property type="match status" value="1"/>
</dbReference>
<evidence type="ECO:0000256" key="2">
    <source>
        <dbReference type="ARBA" id="ARBA00023295"/>
    </source>
</evidence>
<dbReference type="RefSeq" id="WP_264751815.1">
    <property type="nucleotide sequence ID" value="NZ_JAPDHW010000025.1"/>
</dbReference>
<evidence type="ECO:0000256" key="1">
    <source>
        <dbReference type="ARBA" id="ARBA00022801"/>
    </source>
</evidence>
<gene>
    <name evidence="3" type="ORF">OMO38_19295</name>
</gene>
<reference evidence="3" key="1">
    <citation type="submission" date="2022-10" db="EMBL/GenBank/DDBJ databases">
        <title>Chryseobacterium babae sp. nov. isolated from the gut of the beetle Oryctes rhinoceros, and Chryseobacterium kimseyorum sp. nov., isolated from a stick insect rearing cage.</title>
        <authorList>
            <person name="Shelomi M."/>
            <person name="Han C.-J."/>
            <person name="Chen W.-M."/>
            <person name="Chen H.-K."/>
            <person name="Liaw S.-J."/>
            <person name="Muhle E."/>
            <person name="Clermont D."/>
        </authorList>
    </citation>
    <scope>NUCLEOTIDE SEQUENCE</scope>
    <source>
        <strain evidence="3">09-1422</strain>
    </source>
</reference>
<name>A0ABT3I3N5_9FLAO</name>
<keyword evidence="1" id="KW-0378">Hydrolase</keyword>
<dbReference type="Proteomes" id="UP001163731">
    <property type="component" value="Unassembled WGS sequence"/>
</dbReference>
<evidence type="ECO:0000313" key="3">
    <source>
        <dbReference type="EMBL" id="MCW3170681.1"/>
    </source>
</evidence>
<organism evidence="3 4">
    <name type="scientific">Chryseobacterium kimseyorum</name>
    <dbReference type="NCBI Taxonomy" id="2984028"/>
    <lineage>
        <taxon>Bacteria</taxon>
        <taxon>Pseudomonadati</taxon>
        <taxon>Bacteroidota</taxon>
        <taxon>Flavobacteriia</taxon>
        <taxon>Flavobacteriales</taxon>
        <taxon>Weeksellaceae</taxon>
        <taxon>Chryseobacterium group</taxon>
        <taxon>Chryseobacterium</taxon>
    </lineage>
</organism>
<sequence>MINISFIKGKKYPLLLFLFLSLFIQCQSNIESVSVNVSLLKPVKNVKSLSGFLHYTNINKLEESIKQLKPKYWRIGTFYKSPDDIKLLRKYNITPVVVISDLYSYPGKKNNKDWPHPLKTDKLESLVKDLYSQLGTTVIYDIWNEPYHQAASGDFDQDEFYKIFKKANDLIRSQPGGKNAIITGPSFDHYNEKEMEGFLKYCNDNGIVINVLNWHEWRSGEELKDLKKDMDRLKNVILPKYPKVKVDKIMLYEIINQWIQFSPSEILQVFKILEENNIDGACKGCWAESNGVSNCENSLNGLLDQNGRPRAAWWGYKYYVQSTTNRVKSVTNFSNLVSFASYSTESVSIVLANNSEKNILNTGLVVNDTNSLKFLKNLKNVKIKIFEIPDTGERELVNPLPILSKTVKVSKNIFFNIPVMKPKTVYYMIFEK</sequence>
<protein>
    <recommendedName>
        <fullName evidence="5">Beta-xylosidase</fullName>
    </recommendedName>
</protein>
<evidence type="ECO:0000313" key="4">
    <source>
        <dbReference type="Proteomes" id="UP001163731"/>
    </source>
</evidence>
<dbReference type="SUPFAM" id="SSF51445">
    <property type="entry name" value="(Trans)glycosidases"/>
    <property type="match status" value="1"/>
</dbReference>